<evidence type="ECO:0000256" key="1">
    <source>
        <dbReference type="SAM" id="Coils"/>
    </source>
</evidence>
<feature type="transmembrane region" description="Helical" evidence="2">
    <location>
        <begin position="12"/>
        <end position="34"/>
    </location>
</feature>
<evidence type="ECO:0000313" key="3">
    <source>
        <dbReference type="EMBL" id="PIZ42025.1"/>
    </source>
</evidence>
<keyword evidence="2" id="KW-0812">Transmembrane</keyword>
<name>A0A2M7TAM3_9ACTN</name>
<evidence type="ECO:0000256" key="2">
    <source>
        <dbReference type="SAM" id="Phobius"/>
    </source>
</evidence>
<accession>A0A2M7TAM3</accession>
<organism evidence="3 4">
    <name type="scientific">Candidatus Aquicultor secundus</name>
    <dbReference type="NCBI Taxonomy" id="1973895"/>
    <lineage>
        <taxon>Bacteria</taxon>
        <taxon>Bacillati</taxon>
        <taxon>Actinomycetota</taxon>
        <taxon>Candidatus Aquicultoria</taxon>
        <taxon>Candidatus Aquicultorales</taxon>
        <taxon>Candidatus Aquicultoraceae</taxon>
        <taxon>Candidatus Aquicultor</taxon>
    </lineage>
</organism>
<dbReference type="Proteomes" id="UP000230956">
    <property type="component" value="Unassembled WGS sequence"/>
</dbReference>
<feature type="transmembrane region" description="Helical" evidence="2">
    <location>
        <begin position="46"/>
        <end position="67"/>
    </location>
</feature>
<dbReference type="EMBL" id="PFNG01000032">
    <property type="protein sequence ID" value="PIZ42025.1"/>
    <property type="molecule type" value="Genomic_DNA"/>
</dbReference>
<comment type="caution">
    <text evidence="3">The sequence shown here is derived from an EMBL/GenBank/DDBJ whole genome shotgun (WGS) entry which is preliminary data.</text>
</comment>
<reference evidence="4" key="1">
    <citation type="submission" date="2017-09" db="EMBL/GenBank/DDBJ databases">
        <title>Depth-based differentiation of microbial function through sediment-hosted aquifers and enrichment of novel symbionts in the deep terrestrial subsurface.</title>
        <authorList>
            <person name="Probst A.J."/>
            <person name="Ladd B."/>
            <person name="Jarett J.K."/>
            <person name="Geller-Mcgrath D.E."/>
            <person name="Sieber C.M.K."/>
            <person name="Emerson J.B."/>
            <person name="Anantharaman K."/>
            <person name="Thomas B.C."/>
            <person name="Malmstrom R."/>
            <person name="Stieglmeier M."/>
            <person name="Klingl A."/>
            <person name="Woyke T."/>
            <person name="Ryan C.M."/>
            <person name="Banfield J.F."/>
        </authorList>
    </citation>
    <scope>NUCLEOTIDE SEQUENCE [LARGE SCALE GENOMIC DNA]</scope>
</reference>
<keyword evidence="2" id="KW-0472">Membrane</keyword>
<dbReference type="AlphaFoldDB" id="A0A2M7TAM3"/>
<evidence type="ECO:0000313" key="4">
    <source>
        <dbReference type="Proteomes" id="UP000230956"/>
    </source>
</evidence>
<keyword evidence="1" id="KW-0175">Coiled coil</keyword>
<feature type="coiled-coil region" evidence="1">
    <location>
        <begin position="181"/>
        <end position="208"/>
    </location>
</feature>
<protein>
    <submittedName>
        <fullName evidence="3">Uncharacterized protein</fullName>
    </submittedName>
</protein>
<proteinExistence type="predicted"/>
<sequence length="265" mass="30415">MQKRSGKVEVWLEFLAVVCVICGIAVGLMLYTILPEGFIHLRIGSLTMQIVIPVVCSAITWAATYYYSRQKLAKRQKELARKSIKKTYELLRTTSRTLDTIDLKASTILNNANDGEFKLDRELAHEFVQNIRNQVIEVYNSVSICIEDWRDIMADEFEHIEKKERLLDKIILEQIIKARHLQELNQDKEAHEKEILAIKADMARLAERQRTSQSEIIGESRKLIGAPITTAISFTNSTASQSKFEQLVKLPVYGKEYEAEVDEIL</sequence>
<gene>
    <name evidence="3" type="ORF">COY37_01100</name>
</gene>
<keyword evidence="2" id="KW-1133">Transmembrane helix</keyword>
<dbReference type="RefSeq" id="WP_286679377.1">
    <property type="nucleotide sequence ID" value="NZ_MNXI01000146.1"/>
</dbReference>